<feature type="region of interest" description="Disordered" evidence="1">
    <location>
        <begin position="749"/>
        <end position="959"/>
    </location>
</feature>
<protein>
    <submittedName>
        <fullName evidence="2">Proline-rich protein</fullName>
    </submittedName>
</protein>
<feature type="compositionally biased region" description="Acidic residues" evidence="1">
    <location>
        <begin position="375"/>
        <end position="387"/>
    </location>
</feature>
<organism evidence="2 3">
    <name type="scientific">Roridomyces roridus</name>
    <dbReference type="NCBI Taxonomy" id="1738132"/>
    <lineage>
        <taxon>Eukaryota</taxon>
        <taxon>Fungi</taxon>
        <taxon>Dikarya</taxon>
        <taxon>Basidiomycota</taxon>
        <taxon>Agaricomycotina</taxon>
        <taxon>Agaricomycetes</taxon>
        <taxon>Agaricomycetidae</taxon>
        <taxon>Agaricales</taxon>
        <taxon>Marasmiineae</taxon>
        <taxon>Mycenaceae</taxon>
        <taxon>Roridomyces</taxon>
    </lineage>
</organism>
<feature type="compositionally biased region" description="Basic and acidic residues" evidence="1">
    <location>
        <begin position="808"/>
        <end position="817"/>
    </location>
</feature>
<name>A0AAD7CAP0_9AGAR</name>
<proteinExistence type="predicted"/>
<feature type="compositionally biased region" description="Low complexity" evidence="1">
    <location>
        <begin position="923"/>
        <end position="932"/>
    </location>
</feature>
<comment type="caution">
    <text evidence="2">The sequence shown here is derived from an EMBL/GenBank/DDBJ whole genome shotgun (WGS) entry which is preliminary data.</text>
</comment>
<feature type="compositionally biased region" description="Acidic residues" evidence="1">
    <location>
        <begin position="947"/>
        <end position="959"/>
    </location>
</feature>
<keyword evidence="3" id="KW-1185">Reference proteome</keyword>
<evidence type="ECO:0000256" key="1">
    <source>
        <dbReference type="SAM" id="MobiDB-lite"/>
    </source>
</evidence>
<evidence type="ECO:0000313" key="3">
    <source>
        <dbReference type="Proteomes" id="UP001221142"/>
    </source>
</evidence>
<feature type="compositionally biased region" description="Polar residues" evidence="1">
    <location>
        <begin position="475"/>
        <end position="484"/>
    </location>
</feature>
<dbReference type="PANTHER" id="PTHR12162:SF0">
    <property type="entry name" value="NIBRIN"/>
    <property type="match status" value="1"/>
</dbReference>
<dbReference type="GO" id="GO:0030870">
    <property type="term" value="C:Mre11 complex"/>
    <property type="evidence" value="ECO:0007669"/>
    <property type="project" value="InterPro"/>
</dbReference>
<feature type="compositionally biased region" description="Basic and acidic residues" evidence="1">
    <location>
        <begin position="749"/>
        <end position="763"/>
    </location>
</feature>
<feature type="compositionally biased region" description="Basic and acidic residues" evidence="1">
    <location>
        <begin position="487"/>
        <end position="497"/>
    </location>
</feature>
<feature type="compositionally biased region" description="Low complexity" evidence="1">
    <location>
        <begin position="533"/>
        <end position="553"/>
    </location>
</feature>
<reference evidence="2" key="1">
    <citation type="submission" date="2023-03" db="EMBL/GenBank/DDBJ databases">
        <title>Massive genome expansion in bonnet fungi (Mycena s.s.) driven by repeated elements and novel gene families across ecological guilds.</title>
        <authorList>
            <consortium name="Lawrence Berkeley National Laboratory"/>
            <person name="Harder C.B."/>
            <person name="Miyauchi S."/>
            <person name="Viragh M."/>
            <person name="Kuo A."/>
            <person name="Thoen E."/>
            <person name="Andreopoulos B."/>
            <person name="Lu D."/>
            <person name="Skrede I."/>
            <person name="Drula E."/>
            <person name="Henrissat B."/>
            <person name="Morin E."/>
            <person name="Kohler A."/>
            <person name="Barry K."/>
            <person name="LaButti K."/>
            <person name="Morin E."/>
            <person name="Salamov A."/>
            <person name="Lipzen A."/>
            <person name="Mereny Z."/>
            <person name="Hegedus B."/>
            <person name="Baldrian P."/>
            <person name="Stursova M."/>
            <person name="Weitz H."/>
            <person name="Taylor A."/>
            <person name="Grigoriev I.V."/>
            <person name="Nagy L.G."/>
            <person name="Martin F."/>
            <person name="Kauserud H."/>
        </authorList>
    </citation>
    <scope>NUCLEOTIDE SEQUENCE</scope>
    <source>
        <strain evidence="2">9284</strain>
    </source>
</reference>
<feature type="region of interest" description="Disordered" evidence="1">
    <location>
        <begin position="518"/>
        <end position="671"/>
    </location>
</feature>
<accession>A0AAD7CAP0</accession>
<evidence type="ECO:0000313" key="2">
    <source>
        <dbReference type="EMBL" id="KAJ7644007.1"/>
    </source>
</evidence>
<dbReference type="PANTHER" id="PTHR12162">
    <property type="entry name" value="NIBRIN-RELATED"/>
    <property type="match status" value="1"/>
</dbReference>
<dbReference type="InterPro" id="IPR040227">
    <property type="entry name" value="Nibrin-rel"/>
</dbReference>
<gene>
    <name evidence="2" type="ORF">FB45DRAFT_823837</name>
</gene>
<dbReference type="GO" id="GO:0007095">
    <property type="term" value="P:mitotic G2 DNA damage checkpoint signaling"/>
    <property type="evidence" value="ECO:0007669"/>
    <property type="project" value="InterPro"/>
</dbReference>
<feature type="compositionally biased region" description="Low complexity" evidence="1">
    <location>
        <begin position="818"/>
        <end position="834"/>
    </location>
</feature>
<dbReference type="GO" id="GO:0000724">
    <property type="term" value="P:double-strand break repair via homologous recombination"/>
    <property type="evidence" value="ECO:0007669"/>
    <property type="project" value="TreeGrafter"/>
</dbReference>
<dbReference type="EMBL" id="JARKIF010000003">
    <property type="protein sequence ID" value="KAJ7644007.1"/>
    <property type="molecule type" value="Genomic_DNA"/>
</dbReference>
<dbReference type="GO" id="GO:0003684">
    <property type="term" value="F:damaged DNA binding"/>
    <property type="evidence" value="ECO:0007669"/>
    <property type="project" value="TreeGrafter"/>
</dbReference>
<feature type="compositionally biased region" description="Low complexity" evidence="1">
    <location>
        <begin position="623"/>
        <end position="665"/>
    </location>
</feature>
<sequence length="959" mass="104056">MWTISGPFDIDLENNATETITTKLLKPGKEYAMGRKEPAPLVLKSKKVSTKQGEFIVDKFPVDDVVDPTTRPTLRFSNIGKGVPLHRAGEELSINSGSSTKLRDGDVLVIARNHLTVRWLPVCCYKEPAAKSQLLKACAGLGIHVVHTFHSEITHHITDTFEPAFSQAISLLQSAKFVTQKWLDEVLRLGDLPMLNDASLEKSFVELPDTAKYRPEFSPDLSTKHQKLATWEPNEARLKMFSKYRFILMAEGSRNINSELRNLITRGEGHPEAYDISGGPGKLNKAFTRGKAKTNQNVVLVADIEACEAAIGKSQWNEIIQSTEAFQLPIFSPEDILTSVLNADTSTLDSPGASASLDRAPSSSPLPDFVPNTHEEEDSIVPDEEKEPEPKPVKRLVRRTASRQASQEPETAPPAPPAKRHLTRRAQPTGQPIITGLDDASVLLNNLSMPPPDAVTPVEPKPRSKLKRRVGVPDTTVSESTSIFASVERDTGEEPPSKKFKALFDASHPARSGVDSFVQQSGAFNEEEMMAIGGMSQTQTETQGETQGQSGSRRVGKGSSGLGAVPEEEEESQMPGIEGPTVGQKRKERSFEGDDVEMADATTSDTGPAAKKRAMMGNAVERTAAGAPKPPSTTAKPTATTKALPATKSTTTAKKGAAAGAPTGKPDTDSAFLKAIASTKRGKKTEDDFDRDFNKLKISKSNLRAADEVEARPEWELLADFGDESNLRGNFMVIHEIEVFKVYGGAERRRAGDPKWEGKPDFKKFKRTTSSNSQKKAVELFVSDENDGGIGPGYWKNENTQNPDDDFEVKVETEPAAKKNAASKPAASRSKSQATTQSTQAMIIDESSDEEPVKRKAKRGAAAKPSSKTAEPAKKRTTRASSKTPAPLFLDDSDAEDNVAAANIIPEEDATMDDQFTSQTLQSSAESTAPTRRSTRARKAAPAPIIVDDDDDDVFGTRG</sequence>
<dbReference type="Proteomes" id="UP001221142">
    <property type="component" value="Unassembled WGS sequence"/>
</dbReference>
<dbReference type="AlphaFoldDB" id="A0AAD7CAP0"/>
<feature type="region of interest" description="Disordered" evidence="1">
    <location>
        <begin position="350"/>
        <end position="499"/>
    </location>
</feature>